<proteinExistence type="predicted"/>
<comment type="caution">
    <text evidence="1">The sequence shown here is derived from an EMBL/GenBank/DDBJ whole genome shotgun (WGS) entry which is preliminary data.</text>
</comment>
<name>A0ABQ9HJY2_9NEOP</name>
<sequence length="65" mass="7325">MNVSLTFAVDTTEHVEHDRFYFEDTITINGLEDLRIADHVHGGTTGNNIRNCFADYFMSEAGAFP</sequence>
<accession>A0ABQ9HJY2</accession>
<gene>
    <name evidence="1" type="ORF">PR048_016500</name>
</gene>
<dbReference type="EMBL" id="JARBHB010000005">
    <property type="protein sequence ID" value="KAJ8884642.1"/>
    <property type="molecule type" value="Genomic_DNA"/>
</dbReference>
<keyword evidence="2" id="KW-1185">Reference proteome</keyword>
<evidence type="ECO:0000313" key="2">
    <source>
        <dbReference type="Proteomes" id="UP001159363"/>
    </source>
</evidence>
<protein>
    <submittedName>
        <fullName evidence="1">Uncharacterized protein</fullName>
    </submittedName>
</protein>
<evidence type="ECO:0000313" key="1">
    <source>
        <dbReference type="EMBL" id="KAJ8884642.1"/>
    </source>
</evidence>
<organism evidence="1 2">
    <name type="scientific">Dryococelus australis</name>
    <dbReference type="NCBI Taxonomy" id="614101"/>
    <lineage>
        <taxon>Eukaryota</taxon>
        <taxon>Metazoa</taxon>
        <taxon>Ecdysozoa</taxon>
        <taxon>Arthropoda</taxon>
        <taxon>Hexapoda</taxon>
        <taxon>Insecta</taxon>
        <taxon>Pterygota</taxon>
        <taxon>Neoptera</taxon>
        <taxon>Polyneoptera</taxon>
        <taxon>Phasmatodea</taxon>
        <taxon>Verophasmatodea</taxon>
        <taxon>Anareolatae</taxon>
        <taxon>Phasmatidae</taxon>
        <taxon>Eurycanthinae</taxon>
        <taxon>Dryococelus</taxon>
    </lineage>
</organism>
<dbReference type="Proteomes" id="UP001159363">
    <property type="component" value="Chromosome 4"/>
</dbReference>
<reference evidence="1 2" key="1">
    <citation type="submission" date="2023-02" db="EMBL/GenBank/DDBJ databases">
        <title>LHISI_Scaffold_Assembly.</title>
        <authorList>
            <person name="Stuart O.P."/>
            <person name="Cleave R."/>
            <person name="Magrath M.J.L."/>
            <person name="Mikheyev A.S."/>
        </authorList>
    </citation>
    <scope>NUCLEOTIDE SEQUENCE [LARGE SCALE GENOMIC DNA]</scope>
    <source>
        <strain evidence="1">Daus_M_001</strain>
        <tissue evidence="1">Leg muscle</tissue>
    </source>
</reference>